<evidence type="ECO:0000256" key="5">
    <source>
        <dbReference type="ARBA" id="ARBA00023125"/>
    </source>
</evidence>
<feature type="repeat" description="PPR" evidence="8">
    <location>
        <begin position="857"/>
        <end position="891"/>
    </location>
</feature>
<accession>A0A8J5L5W8</accession>
<dbReference type="PRINTS" id="PR00404">
    <property type="entry name" value="MADSDOMAIN"/>
</dbReference>
<dbReference type="PANTHER" id="PTHR47939:SF13">
    <property type="entry name" value="OS03G0201400 PROTEIN"/>
    <property type="match status" value="1"/>
</dbReference>
<evidence type="ECO:0000256" key="6">
    <source>
        <dbReference type="ARBA" id="ARBA00023163"/>
    </source>
</evidence>
<feature type="repeat" description="PPR" evidence="8">
    <location>
        <begin position="676"/>
        <end position="710"/>
    </location>
</feature>
<dbReference type="SMART" id="SM00432">
    <property type="entry name" value="MADS"/>
    <property type="match status" value="1"/>
</dbReference>
<dbReference type="InterPro" id="IPR036879">
    <property type="entry name" value="TF_MADSbox_sf"/>
</dbReference>
<dbReference type="Gene3D" id="3.40.1810.10">
    <property type="entry name" value="Transcription factor, MADS-box"/>
    <property type="match status" value="1"/>
</dbReference>
<dbReference type="InterPro" id="IPR002100">
    <property type="entry name" value="TF_MADSbox"/>
</dbReference>
<dbReference type="Pfam" id="PF01535">
    <property type="entry name" value="PPR"/>
    <property type="match status" value="4"/>
</dbReference>
<keyword evidence="6" id="KW-0804">Transcription</keyword>
<dbReference type="AlphaFoldDB" id="A0A8J5L5W8"/>
<dbReference type="GO" id="GO:0045944">
    <property type="term" value="P:positive regulation of transcription by RNA polymerase II"/>
    <property type="evidence" value="ECO:0007669"/>
    <property type="project" value="InterPro"/>
</dbReference>
<keyword evidence="5" id="KW-0238">DNA-binding</keyword>
<feature type="repeat" description="PPR" evidence="8">
    <location>
        <begin position="464"/>
        <end position="498"/>
    </location>
</feature>
<dbReference type="InterPro" id="IPR050667">
    <property type="entry name" value="PPR-containing_protein"/>
</dbReference>
<organism evidence="10 11">
    <name type="scientific">Zingiber officinale</name>
    <name type="common">Ginger</name>
    <name type="synonym">Amomum zingiber</name>
    <dbReference type="NCBI Taxonomy" id="94328"/>
    <lineage>
        <taxon>Eukaryota</taxon>
        <taxon>Viridiplantae</taxon>
        <taxon>Streptophyta</taxon>
        <taxon>Embryophyta</taxon>
        <taxon>Tracheophyta</taxon>
        <taxon>Spermatophyta</taxon>
        <taxon>Magnoliopsida</taxon>
        <taxon>Liliopsida</taxon>
        <taxon>Zingiberales</taxon>
        <taxon>Zingiberaceae</taxon>
        <taxon>Zingiber</taxon>
    </lineage>
</organism>
<keyword evidence="3" id="KW-0677">Repeat</keyword>
<evidence type="ECO:0000256" key="1">
    <source>
        <dbReference type="ARBA" id="ARBA00004123"/>
    </source>
</evidence>
<dbReference type="NCBIfam" id="TIGR00756">
    <property type="entry name" value="PPR"/>
    <property type="match status" value="4"/>
</dbReference>
<feature type="repeat" description="PPR" evidence="8">
    <location>
        <begin position="429"/>
        <end position="463"/>
    </location>
</feature>
<dbReference type="Pfam" id="PF00319">
    <property type="entry name" value="SRF-TF"/>
    <property type="match status" value="1"/>
</dbReference>
<dbReference type="CDD" id="cd00265">
    <property type="entry name" value="MADS_MEF2_like"/>
    <property type="match status" value="1"/>
</dbReference>
<evidence type="ECO:0000256" key="2">
    <source>
        <dbReference type="ARBA" id="ARBA00007626"/>
    </source>
</evidence>
<comment type="similarity">
    <text evidence="2">Belongs to the PPR family. P subfamily.</text>
</comment>
<dbReference type="PANTHER" id="PTHR47939">
    <property type="entry name" value="MEMBRANE-ASSOCIATED SALT-INDUCIBLE PROTEIN-LIKE"/>
    <property type="match status" value="1"/>
</dbReference>
<dbReference type="Gene3D" id="1.25.40.10">
    <property type="entry name" value="Tetratricopeptide repeat domain"/>
    <property type="match status" value="5"/>
</dbReference>
<feature type="repeat" description="PPR" evidence="8">
    <location>
        <begin position="822"/>
        <end position="856"/>
    </location>
</feature>
<dbReference type="GO" id="GO:0046983">
    <property type="term" value="F:protein dimerization activity"/>
    <property type="evidence" value="ECO:0007669"/>
    <property type="project" value="InterPro"/>
</dbReference>
<dbReference type="PROSITE" id="PS51375">
    <property type="entry name" value="PPR"/>
    <property type="match status" value="7"/>
</dbReference>
<evidence type="ECO:0000313" key="11">
    <source>
        <dbReference type="Proteomes" id="UP000734854"/>
    </source>
</evidence>
<gene>
    <name evidence="10" type="ORF">ZIOFF_042193</name>
</gene>
<feature type="domain" description="MADS-box" evidence="9">
    <location>
        <begin position="1"/>
        <end position="61"/>
    </location>
</feature>
<evidence type="ECO:0000313" key="10">
    <source>
        <dbReference type="EMBL" id="KAG6502301.1"/>
    </source>
</evidence>
<protein>
    <recommendedName>
        <fullName evidence="9">MADS-box domain-containing protein</fullName>
    </recommendedName>
</protein>
<feature type="repeat" description="PPR" evidence="8">
    <location>
        <begin position="607"/>
        <end position="641"/>
    </location>
</feature>
<dbReference type="PROSITE" id="PS00350">
    <property type="entry name" value="MADS_BOX_1"/>
    <property type="match status" value="1"/>
</dbReference>
<keyword evidence="4" id="KW-0805">Transcription regulation</keyword>
<dbReference type="GO" id="GO:0005634">
    <property type="term" value="C:nucleus"/>
    <property type="evidence" value="ECO:0007669"/>
    <property type="project" value="UniProtKB-SubCell"/>
</dbReference>
<evidence type="ECO:0000256" key="8">
    <source>
        <dbReference type="PROSITE-ProRule" id="PRU00708"/>
    </source>
</evidence>
<keyword evidence="7" id="KW-0539">Nucleus</keyword>
<dbReference type="Proteomes" id="UP000734854">
    <property type="component" value="Unassembled WGS sequence"/>
</dbReference>
<dbReference type="EMBL" id="JACMSC010000011">
    <property type="protein sequence ID" value="KAG6502301.1"/>
    <property type="molecule type" value="Genomic_DNA"/>
</dbReference>
<comment type="subcellular location">
    <subcellularLocation>
        <location evidence="1">Nucleus</location>
    </subcellularLocation>
</comment>
<dbReference type="GO" id="GO:0000977">
    <property type="term" value="F:RNA polymerase II transcription regulatory region sequence-specific DNA binding"/>
    <property type="evidence" value="ECO:0007669"/>
    <property type="project" value="InterPro"/>
</dbReference>
<reference evidence="10 11" key="1">
    <citation type="submission" date="2020-08" db="EMBL/GenBank/DDBJ databases">
        <title>Plant Genome Project.</title>
        <authorList>
            <person name="Zhang R.-G."/>
        </authorList>
    </citation>
    <scope>NUCLEOTIDE SEQUENCE [LARGE SCALE GENOMIC DNA]</scope>
    <source>
        <tissue evidence="10">Rhizome</tissue>
    </source>
</reference>
<evidence type="ECO:0000256" key="7">
    <source>
        <dbReference type="ARBA" id="ARBA00023242"/>
    </source>
</evidence>
<proteinExistence type="inferred from homology"/>
<evidence type="ECO:0000256" key="4">
    <source>
        <dbReference type="ARBA" id="ARBA00023015"/>
    </source>
</evidence>
<keyword evidence="11" id="KW-1185">Reference proteome</keyword>
<name>A0A8J5L5W8_ZINOF</name>
<dbReference type="Pfam" id="PF13041">
    <property type="entry name" value="PPR_2"/>
    <property type="match status" value="1"/>
</dbReference>
<feature type="repeat" description="PPR" evidence="8">
    <location>
        <begin position="359"/>
        <end position="393"/>
    </location>
</feature>
<dbReference type="InterPro" id="IPR002885">
    <property type="entry name" value="PPR_rpt"/>
</dbReference>
<dbReference type="SUPFAM" id="SSF55455">
    <property type="entry name" value="SRF-like"/>
    <property type="match status" value="1"/>
</dbReference>
<dbReference type="InterPro" id="IPR011990">
    <property type="entry name" value="TPR-like_helical_dom_sf"/>
</dbReference>
<dbReference type="InterPro" id="IPR033896">
    <property type="entry name" value="MEF2-like_N"/>
</dbReference>
<sequence>MGRGKVELKRIENKVNRQVTFSKRRNGLLKKAYELSVLCDAEIGLVIFSSRGKLFEFSSSSELSTSSPLSLNFMRFFDLYIDCLPRNHPISTRHDASLIYSSSSSYLYAYKCTHPWRFLVLQDGIGRDGGMRKSETNLHLILKLNIWNGKPCSFLHIKLHFFSYINITSGTVNFVIIHDFNYLITYERYQSHCYASQEIITYYAMIKNTYRPLSQARKRRGQSLVLDCYLLHVGAHSVRGHGMIPEFDSMNHHSFSLQCPIQFVICIIGFFSYGLPTPSPARLRSLPPSEIAPPSHMVGTVVQAYCRKGQFEDAGRIVDEFGFTEVYGVWIGNLVDAGKLDAVLEFLVSKKFSEDYFPESFHYSELVFRLLEQNRLEDVYNVLVEMIEEGIAPHRLTMNSALCFFCKAGMVDVALFLYNSRRDLGINPSSRVYDHLINALCRGGNVDDVCLILEDSMQQGRFPGKRTFNVLANFLCQEGRLDKVNKLLVGALQKDVKPLPVVFARYMSALFKAGNLEEACLIPKIVSGEDASMLGRYKSTYVNLIQAFILLRQVDVLPQLILEMQEFGHIPSQSLYRSVVCCLCEMGKLNEVLGLLNRQLECLELDKRTCYNYFIDGAAHAKKPDVARELYNMMQKAGIEPSIDTSILILNSYLKSKQIGDAFNFFNYMCNQHEPSTKFYNIFITGLCEAGKVEQAVMFWKEARVKGFIPSLQCYEDLVLELSSNKDYHTLVKVIEDFLETGRPISAFLCNVLILHTLKSRDLLRAWIQSRESNNAGAVSGETQVSSRSIIDHLVMAFAGGIRINESIDKLDELLERFFPLDVFTYNMLMRGMCKEGRIDFACQLFHKMSRKGFEPNRWSFDILVHGFCKLGKRREAERWMEAMYRNGFHPTWYTMRIYNNTT</sequence>
<dbReference type="PROSITE" id="PS50066">
    <property type="entry name" value="MADS_BOX_2"/>
    <property type="match status" value="1"/>
</dbReference>
<comment type="caution">
    <text evidence="10">The sequence shown here is derived from an EMBL/GenBank/DDBJ whole genome shotgun (WGS) entry which is preliminary data.</text>
</comment>
<evidence type="ECO:0000256" key="3">
    <source>
        <dbReference type="ARBA" id="ARBA00022737"/>
    </source>
</evidence>
<evidence type="ECO:0000259" key="9">
    <source>
        <dbReference type="PROSITE" id="PS50066"/>
    </source>
</evidence>